<evidence type="ECO:0000313" key="15">
    <source>
        <dbReference type="EMBL" id="OGI45192.1"/>
    </source>
</evidence>
<comment type="subcellular location">
    <subcellularLocation>
        <location evidence="1 12">Cell inner membrane</location>
        <topology evidence="1 12">Multi-pass membrane protein</topology>
    </subcellularLocation>
</comment>
<feature type="binding site" evidence="13">
    <location>
        <position position="220"/>
    </location>
    <ligand>
        <name>K(+)</name>
        <dbReference type="ChEBI" id="CHEBI:29103"/>
    </ligand>
</feature>
<evidence type="ECO:0000313" key="16">
    <source>
        <dbReference type="Proteomes" id="UP000179344"/>
    </source>
</evidence>
<feature type="binding site" evidence="13">
    <location>
        <position position="318"/>
    </location>
    <ligand>
        <name>K(+)</name>
        <dbReference type="ChEBI" id="CHEBI:29103"/>
    </ligand>
</feature>
<keyword evidence="11 12" id="KW-0472">Membrane</keyword>
<comment type="caution">
    <text evidence="15">The sequence shown here is derived from an EMBL/GenBank/DDBJ whole genome shotgun (WGS) entry which is preliminary data.</text>
</comment>
<feature type="transmembrane region" description="Helical" evidence="14">
    <location>
        <begin position="457"/>
        <end position="482"/>
    </location>
</feature>
<evidence type="ECO:0000256" key="2">
    <source>
        <dbReference type="ARBA" id="ARBA00009137"/>
    </source>
</evidence>
<feature type="transmembrane region" description="Helical" evidence="14">
    <location>
        <begin position="184"/>
        <end position="203"/>
    </location>
</feature>
<protein>
    <recommendedName>
        <fullName evidence="12">Trk system potassium uptake protein</fullName>
    </recommendedName>
</protein>
<evidence type="ECO:0000256" key="13">
    <source>
        <dbReference type="PIRSR" id="PIRSR006247-1"/>
    </source>
</evidence>
<comment type="function">
    <text evidence="12">Low-affinity potassium transport system. Interacts with Trk system potassium uptake protein TrkA.</text>
</comment>
<dbReference type="GO" id="GO:0046872">
    <property type="term" value="F:metal ion binding"/>
    <property type="evidence" value="ECO:0007669"/>
    <property type="project" value="UniProtKB-KW"/>
</dbReference>
<comment type="similarity">
    <text evidence="2 12">Belongs to the TrkH potassium transport family.</text>
</comment>
<evidence type="ECO:0000256" key="6">
    <source>
        <dbReference type="ARBA" id="ARBA00022538"/>
    </source>
</evidence>
<keyword evidence="9 14" id="KW-1133">Transmembrane helix</keyword>
<reference evidence="15 16" key="1">
    <citation type="journal article" date="2016" name="Nat. Commun.">
        <title>Thousands of microbial genomes shed light on interconnected biogeochemical processes in an aquifer system.</title>
        <authorList>
            <person name="Anantharaman K."/>
            <person name="Brown C.T."/>
            <person name="Hug L.A."/>
            <person name="Sharon I."/>
            <person name="Castelle C.J."/>
            <person name="Probst A.J."/>
            <person name="Thomas B.C."/>
            <person name="Singh A."/>
            <person name="Wilkins M.J."/>
            <person name="Karaoz U."/>
            <person name="Brodie E.L."/>
            <person name="Williams K.H."/>
            <person name="Hubbard S.S."/>
            <person name="Banfield J.F."/>
        </authorList>
    </citation>
    <scope>NUCLEOTIDE SEQUENCE [LARGE SCALE GENOMIC DNA]</scope>
</reference>
<evidence type="ECO:0000256" key="7">
    <source>
        <dbReference type="ARBA" id="ARBA00022692"/>
    </source>
</evidence>
<feature type="transmembrane region" description="Helical" evidence="14">
    <location>
        <begin position="276"/>
        <end position="295"/>
    </location>
</feature>
<dbReference type="AlphaFoldDB" id="A0A1F6TJ98"/>
<proteinExistence type="inferred from homology"/>
<dbReference type="GO" id="GO:0015379">
    <property type="term" value="F:potassium:chloride symporter activity"/>
    <property type="evidence" value="ECO:0007669"/>
    <property type="project" value="InterPro"/>
</dbReference>
<dbReference type="NCBIfam" id="TIGR00933">
    <property type="entry name" value="2a38"/>
    <property type="match status" value="1"/>
</dbReference>
<feature type="binding site" evidence="13">
    <location>
        <position position="111"/>
    </location>
    <ligand>
        <name>K(+)</name>
        <dbReference type="ChEBI" id="CHEBI:29103"/>
    </ligand>
</feature>
<evidence type="ECO:0000256" key="3">
    <source>
        <dbReference type="ARBA" id="ARBA00022448"/>
    </source>
</evidence>
<keyword evidence="4 12" id="KW-1003">Cell membrane</keyword>
<dbReference type="Proteomes" id="UP000179344">
    <property type="component" value="Unassembled WGS sequence"/>
</dbReference>
<evidence type="ECO:0000256" key="14">
    <source>
        <dbReference type="SAM" id="Phobius"/>
    </source>
</evidence>
<keyword evidence="6 12" id="KW-0633">Potassium transport</keyword>
<gene>
    <name evidence="15" type="ORF">A2V92_01070</name>
</gene>
<keyword evidence="8 12" id="KW-0630">Potassium</keyword>
<feature type="transmembrane region" description="Helical" evidence="14">
    <location>
        <begin position="136"/>
        <end position="163"/>
    </location>
</feature>
<accession>A0A1F6TJ98</accession>
<keyword evidence="13" id="KW-0479">Metal-binding</keyword>
<evidence type="ECO:0000256" key="11">
    <source>
        <dbReference type="ARBA" id="ARBA00023136"/>
    </source>
</evidence>
<dbReference type="EMBL" id="MFST01000014">
    <property type="protein sequence ID" value="OGI45192.1"/>
    <property type="molecule type" value="Genomic_DNA"/>
</dbReference>
<evidence type="ECO:0000256" key="5">
    <source>
        <dbReference type="ARBA" id="ARBA00022519"/>
    </source>
</evidence>
<dbReference type="PANTHER" id="PTHR32024:SF2">
    <property type="entry name" value="TRK SYSTEM POTASSIUM UPTAKE PROTEIN TRKG-RELATED"/>
    <property type="match status" value="1"/>
</dbReference>
<organism evidence="15 16">
    <name type="scientific">Candidatus Muproteobacteria bacterium RBG_16_65_31</name>
    <dbReference type="NCBI Taxonomy" id="1817759"/>
    <lineage>
        <taxon>Bacteria</taxon>
        <taxon>Pseudomonadati</taxon>
        <taxon>Pseudomonadota</taxon>
        <taxon>Candidatus Muproteobacteria</taxon>
    </lineage>
</organism>
<feature type="binding site" evidence="13">
    <location>
        <position position="221"/>
    </location>
    <ligand>
        <name>K(+)</name>
        <dbReference type="ChEBI" id="CHEBI:29103"/>
    </ligand>
</feature>
<dbReference type="GO" id="GO:0005886">
    <property type="term" value="C:plasma membrane"/>
    <property type="evidence" value="ECO:0007669"/>
    <property type="project" value="UniProtKB-SubCell"/>
</dbReference>
<feature type="transmembrane region" description="Helical" evidence="14">
    <location>
        <begin position="69"/>
        <end position="90"/>
    </location>
</feature>
<dbReference type="InterPro" id="IPR003445">
    <property type="entry name" value="Cat_transpt"/>
</dbReference>
<evidence type="ECO:0000256" key="12">
    <source>
        <dbReference type="PIRNR" id="PIRNR006247"/>
    </source>
</evidence>
<evidence type="ECO:0000256" key="10">
    <source>
        <dbReference type="ARBA" id="ARBA00023065"/>
    </source>
</evidence>
<name>A0A1F6TJ98_9PROT</name>
<feature type="binding site" evidence="13">
    <location>
        <position position="437"/>
    </location>
    <ligand>
        <name>K(+)</name>
        <dbReference type="ChEBI" id="CHEBI:29103"/>
    </ligand>
</feature>
<evidence type="ECO:0000256" key="1">
    <source>
        <dbReference type="ARBA" id="ARBA00004429"/>
    </source>
</evidence>
<feature type="binding site" evidence="13">
    <location>
        <position position="319"/>
    </location>
    <ligand>
        <name>K(+)</name>
        <dbReference type="ChEBI" id="CHEBI:29103"/>
    </ligand>
</feature>
<dbReference type="PANTHER" id="PTHR32024">
    <property type="entry name" value="TRK SYSTEM POTASSIUM UPTAKE PROTEIN TRKG-RELATED"/>
    <property type="match status" value="1"/>
</dbReference>
<dbReference type="PIRSF" id="PIRSF006247">
    <property type="entry name" value="TrkH"/>
    <property type="match status" value="1"/>
</dbReference>
<feature type="transmembrane region" description="Helical" evidence="14">
    <location>
        <begin position="12"/>
        <end position="32"/>
    </location>
</feature>
<feature type="transmembrane region" description="Helical" evidence="14">
    <location>
        <begin position="38"/>
        <end position="57"/>
    </location>
</feature>
<keyword evidence="10 12" id="KW-0406">Ion transport</keyword>
<feature type="transmembrane region" description="Helical" evidence="14">
    <location>
        <begin position="393"/>
        <end position="415"/>
    </location>
</feature>
<dbReference type="InterPro" id="IPR004772">
    <property type="entry name" value="TrkH"/>
</dbReference>
<feature type="binding site" evidence="13">
    <location>
        <position position="436"/>
    </location>
    <ligand>
        <name>K(+)</name>
        <dbReference type="ChEBI" id="CHEBI:29103"/>
    </ligand>
</feature>
<keyword evidence="7 14" id="KW-0812">Transmembrane</keyword>
<evidence type="ECO:0000256" key="8">
    <source>
        <dbReference type="ARBA" id="ARBA00022958"/>
    </source>
</evidence>
<feature type="transmembrane region" description="Helical" evidence="14">
    <location>
        <begin position="237"/>
        <end position="255"/>
    </location>
</feature>
<feature type="transmembrane region" description="Helical" evidence="14">
    <location>
        <begin position="331"/>
        <end position="354"/>
    </location>
</feature>
<keyword evidence="5 12" id="KW-0997">Cell inner membrane</keyword>
<evidence type="ECO:0000256" key="9">
    <source>
        <dbReference type="ARBA" id="ARBA00022989"/>
    </source>
</evidence>
<feature type="binding site" evidence="13">
    <location>
        <position position="112"/>
    </location>
    <ligand>
        <name>K(+)</name>
        <dbReference type="ChEBI" id="CHEBI:29103"/>
    </ligand>
</feature>
<keyword evidence="3 12" id="KW-0813">Transport</keyword>
<dbReference type="Pfam" id="PF02386">
    <property type="entry name" value="TrkH"/>
    <property type="match status" value="1"/>
</dbReference>
<sequence length="484" mass="51781">MQFAVIQRVMGLLLIVFSATQLPPALVSLLYADGAHRAFLAALAITSFAGLALWLPVRSVQREIRVRDGFAIVTLFWSLLALFGALPFALAERPHMPFADAFFESISGLTTTGATVLTGIDELPASIRYYRQQLQWLGGMGIVVLAVAVMPMLGVGGMQLYKAETPGPMKESKLTPRIRETAKALWYIYLGLTVACAAAYWAAGMDAFDAVGHSFATIAIGGFSTHDASLGFFQNPAISAVAIVFMLLAGANFAVHFHAWHARSLQHYLRDAETRAYLKIVGGVAVATVAGLLVARTFDNWGEALHHGLFQAVSIATTTGFTTAPFHLWPAFLPVLLLMASFIGGCAGSTAGGLKVIRALLLYRQGVREIFRLVHPDAIAHVKIGGKPMSDQVVSAVWGFFSLYVSSFAVLALLMNAVGGVDLVTAFSAVAACLNNLGPGLGDVASHYAGVSTAGKWVLAFAMLLGRLELFTLLVLFTPAFWRD</sequence>
<evidence type="ECO:0000256" key="4">
    <source>
        <dbReference type="ARBA" id="ARBA00022475"/>
    </source>
</evidence>